<dbReference type="EMBL" id="JBHSDK010000018">
    <property type="protein sequence ID" value="MFC4336345.1"/>
    <property type="molecule type" value="Genomic_DNA"/>
</dbReference>
<comment type="caution">
    <text evidence="2">The sequence shown here is derived from an EMBL/GenBank/DDBJ whole genome shotgun (WGS) entry which is preliminary data.</text>
</comment>
<protein>
    <submittedName>
        <fullName evidence="2">Carboxymuconolactone decarboxylase family protein</fullName>
    </submittedName>
</protein>
<name>A0ABV8TZU4_9ACTN</name>
<proteinExistence type="predicted"/>
<evidence type="ECO:0000313" key="2">
    <source>
        <dbReference type="EMBL" id="MFC4336345.1"/>
    </source>
</evidence>
<evidence type="ECO:0000259" key="1">
    <source>
        <dbReference type="Pfam" id="PF02627"/>
    </source>
</evidence>
<gene>
    <name evidence="2" type="ORF">ACFPET_14150</name>
</gene>
<dbReference type="Pfam" id="PF02627">
    <property type="entry name" value="CMD"/>
    <property type="match status" value="1"/>
</dbReference>
<dbReference type="PANTHER" id="PTHR34846:SF7">
    <property type="entry name" value="BLL7811 PROTEIN"/>
    <property type="match status" value="1"/>
</dbReference>
<dbReference type="InterPro" id="IPR003779">
    <property type="entry name" value="CMD-like"/>
</dbReference>
<dbReference type="Gene3D" id="1.20.1290.10">
    <property type="entry name" value="AhpD-like"/>
    <property type="match status" value="1"/>
</dbReference>
<reference evidence="3" key="1">
    <citation type="journal article" date="2019" name="Int. J. Syst. Evol. Microbiol.">
        <title>The Global Catalogue of Microorganisms (GCM) 10K type strain sequencing project: providing services to taxonomists for standard genome sequencing and annotation.</title>
        <authorList>
            <consortium name="The Broad Institute Genomics Platform"/>
            <consortium name="The Broad Institute Genome Sequencing Center for Infectious Disease"/>
            <person name="Wu L."/>
            <person name="Ma J."/>
        </authorList>
    </citation>
    <scope>NUCLEOTIDE SEQUENCE [LARGE SCALE GENOMIC DNA]</scope>
    <source>
        <strain evidence="3">IBRC-M 10908</strain>
    </source>
</reference>
<dbReference type="RefSeq" id="WP_380622178.1">
    <property type="nucleotide sequence ID" value="NZ_JBHSDK010000018.1"/>
</dbReference>
<organism evidence="2 3">
    <name type="scientific">Salininema proteolyticum</name>
    <dbReference type="NCBI Taxonomy" id="1607685"/>
    <lineage>
        <taxon>Bacteria</taxon>
        <taxon>Bacillati</taxon>
        <taxon>Actinomycetota</taxon>
        <taxon>Actinomycetes</taxon>
        <taxon>Glycomycetales</taxon>
        <taxon>Glycomycetaceae</taxon>
        <taxon>Salininema</taxon>
    </lineage>
</organism>
<dbReference type="PANTHER" id="PTHR34846">
    <property type="entry name" value="4-CARBOXYMUCONOLACTONE DECARBOXYLASE FAMILY PROTEIN (AFU_ORTHOLOGUE AFUA_6G11590)"/>
    <property type="match status" value="1"/>
</dbReference>
<sequence>MQPEARMDFYATSTGKAAVGALVNVAGTIAKASGFDEGLAFLAMIRASQINGCSVCVDMHVKDAALAGETPVRLAMIAAWKEANCFTDAERAVLAVTEEATRLADAYEGVSDETWAEARAHFSDEELAAIISQIALINAFNRINAVVHNPGGDYVAGSLKH</sequence>
<accession>A0ABV8TZU4</accession>
<feature type="domain" description="Carboxymuconolactone decarboxylase-like" evidence="1">
    <location>
        <begin position="21"/>
        <end position="99"/>
    </location>
</feature>
<keyword evidence="3" id="KW-1185">Reference proteome</keyword>
<dbReference type="Proteomes" id="UP001595823">
    <property type="component" value="Unassembled WGS sequence"/>
</dbReference>
<dbReference type="SUPFAM" id="SSF69118">
    <property type="entry name" value="AhpD-like"/>
    <property type="match status" value="1"/>
</dbReference>
<dbReference type="InterPro" id="IPR004675">
    <property type="entry name" value="AhpD_core"/>
</dbReference>
<dbReference type="InterPro" id="IPR029032">
    <property type="entry name" value="AhpD-like"/>
</dbReference>
<dbReference type="NCBIfam" id="TIGR00778">
    <property type="entry name" value="ahpD_dom"/>
    <property type="match status" value="1"/>
</dbReference>
<evidence type="ECO:0000313" key="3">
    <source>
        <dbReference type="Proteomes" id="UP001595823"/>
    </source>
</evidence>